<dbReference type="AlphaFoldDB" id="A0A635R8C3"/>
<dbReference type="EMBL" id="AAMIYH010000015">
    <property type="protein sequence ID" value="EDH8303035.1"/>
    <property type="molecule type" value="Genomic_DNA"/>
</dbReference>
<reference evidence="1" key="1">
    <citation type="submission" date="2018-07" db="EMBL/GenBank/DDBJ databases">
        <authorList>
            <person name="Ashton P.M."/>
            <person name="Dallman T."/>
            <person name="Nair S."/>
            <person name="De Pinna E."/>
            <person name="Peters T."/>
            <person name="Grant K."/>
        </authorList>
    </citation>
    <scope>NUCLEOTIDE SEQUENCE</scope>
    <source>
        <strain evidence="1">368335</strain>
    </source>
</reference>
<accession>A0A635R8C3</accession>
<organism evidence="1">
    <name type="scientific">Salmonella enterica subsp. enterica serovar Chester</name>
    <dbReference type="NCBI Taxonomy" id="149386"/>
    <lineage>
        <taxon>Bacteria</taxon>
        <taxon>Pseudomonadati</taxon>
        <taxon>Pseudomonadota</taxon>
        <taxon>Gammaproteobacteria</taxon>
        <taxon>Enterobacterales</taxon>
        <taxon>Enterobacteriaceae</taxon>
        <taxon>Salmonella</taxon>
    </lineage>
</organism>
<gene>
    <name evidence="1" type="ORF">CB695_16320</name>
</gene>
<protein>
    <submittedName>
        <fullName evidence="1">Uncharacterized protein</fullName>
    </submittedName>
</protein>
<evidence type="ECO:0000313" key="1">
    <source>
        <dbReference type="EMBL" id="EDH8303035.1"/>
    </source>
</evidence>
<comment type="caution">
    <text evidence="1">The sequence shown here is derived from an EMBL/GenBank/DDBJ whole genome shotgun (WGS) entry which is preliminary data.</text>
</comment>
<sequence length="499" mass="58121">MKDRLQYFGVSGRLISHDKMLRDAFREAEEKGYKPPMIINDVAKYKDTIETSELINRILQNRIVDETLNSAPICSIDCEAPIVHRYNLGMRCPTCGYVVTEHRIVSEVWIRAPEEIGNFINPRFWSMFNAFFGSKLKKFNRNKVTVERGSDLLMWMLDPCYKPDKDEGTRSRIIKRIFSEYQVPRGIRNFIDHHRTIFNILTSPEVWKEIYPPTKNNRYESERTRLEWKKFFEEQSHTFFPVHLPIISPKLIVTEERRQGIFIDPVYTSAIDAVKNIALLYTNARRIPTHFIISRALKANRQLAYFYIDHRQEVMEGKPGFYRAKLGSTHIPWGGRVTISPISEPHDAMKVIAPWRWLVTLESVAIENKLGRRNFTPRQCERVIAFASMQYVPLVHEIINELIKESRGGYGLMISALRNPTLVQLSIQTLFISAVNPDVTQCSLRISDRVIKAPNAKNWPTRRETSSAYPSNCWKLLKLTIPTGWRKSETIRKIAYANQ</sequence>
<name>A0A635R8C3_SALET</name>
<proteinExistence type="predicted"/>